<reference evidence="3" key="1">
    <citation type="submission" date="2022-11" db="UniProtKB">
        <authorList>
            <consortium name="WormBaseParasite"/>
        </authorList>
    </citation>
    <scope>IDENTIFICATION</scope>
</reference>
<feature type="compositionally biased region" description="Low complexity" evidence="1">
    <location>
        <begin position="182"/>
        <end position="201"/>
    </location>
</feature>
<evidence type="ECO:0000313" key="2">
    <source>
        <dbReference type="Proteomes" id="UP000887565"/>
    </source>
</evidence>
<dbReference type="WBParaSite" id="nRc.2.0.1.t27441-RA">
    <property type="protein sequence ID" value="nRc.2.0.1.t27441-RA"/>
    <property type="gene ID" value="nRc.2.0.1.g27441"/>
</dbReference>
<dbReference type="AlphaFoldDB" id="A0A915JNB1"/>
<protein>
    <submittedName>
        <fullName evidence="3">Uncharacterized protein</fullName>
    </submittedName>
</protein>
<keyword evidence="2" id="KW-1185">Reference proteome</keyword>
<evidence type="ECO:0000313" key="3">
    <source>
        <dbReference type="WBParaSite" id="nRc.2.0.1.t27441-RA"/>
    </source>
</evidence>
<feature type="region of interest" description="Disordered" evidence="1">
    <location>
        <begin position="163"/>
        <end position="201"/>
    </location>
</feature>
<organism evidence="2 3">
    <name type="scientific">Romanomermis culicivorax</name>
    <name type="common">Nematode worm</name>
    <dbReference type="NCBI Taxonomy" id="13658"/>
    <lineage>
        <taxon>Eukaryota</taxon>
        <taxon>Metazoa</taxon>
        <taxon>Ecdysozoa</taxon>
        <taxon>Nematoda</taxon>
        <taxon>Enoplea</taxon>
        <taxon>Dorylaimia</taxon>
        <taxon>Mermithida</taxon>
        <taxon>Mermithoidea</taxon>
        <taxon>Mermithidae</taxon>
        <taxon>Romanomermis</taxon>
    </lineage>
</organism>
<proteinExistence type="predicted"/>
<name>A0A915JNB1_ROMCU</name>
<evidence type="ECO:0000256" key="1">
    <source>
        <dbReference type="SAM" id="MobiDB-lite"/>
    </source>
</evidence>
<sequence>MNLSRMTELKLAVSRGHVDFEVNITKKIDNDKLIMKGDYVVQLFGQIGHPGRYLCRLFGRRMLIAANPIPVGRLATTRRTYRIDSKLARRLTARLVDRCRRLILQTGASLAACFRFERFGADRIFAACAVAADVFVRQRRFVASDEGHVSGVTAALVAMPASANENSSNDFEKTPPSKLRSSKSSCSSGESGSNVSTVVGA</sequence>
<dbReference type="Proteomes" id="UP000887565">
    <property type="component" value="Unplaced"/>
</dbReference>
<accession>A0A915JNB1</accession>